<comment type="similarity">
    <text evidence="1">Belongs to the ROK (NagC/XylR) family.</text>
</comment>
<dbReference type="Gene3D" id="1.10.10.10">
    <property type="entry name" value="Winged helix-like DNA-binding domain superfamily/Winged helix DNA-binding domain"/>
    <property type="match status" value="1"/>
</dbReference>
<comment type="caution">
    <text evidence="5">The sequence shown here is derived from an EMBL/GenBank/DDBJ whole genome shotgun (WGS) entry which is preliminary data.</text>
</comment>
<dbReference type="InterPro" id="IPR000835">
    <property type="entry name" value="HTH_MarR-typ"/>
</dbReference>
<evidence type="ECO:0000259" key="4">
    <source>
        <dbReference type="Pfam" id="PF12802"/>
    </source>
</evidence>
<dbReference type="InterPro" id="IPR000600">
    <property type="entry name" value="ROK"/>
</dbReference>
<dbReference type="InterPro" id="IPR036388">
    <property type="entry name" value="WH-like_DNA-bd_sf"/>
</dbReference>
<feature type="domain" description="HTH marR-type" evidence="4">
    <location>
        <begin position="49"/>
        <end position="99"/>
    </location>
</feature>
<evidence type="ECO:0000256" key="1">
    <source>
        <dbReference type="ARBA" id="ARBA00006479"/>
    </source>
</evidence>
<dbReference type="Gene3D" id="3.30.420.40">
    <property type="match status" value="2"/>
</dbReference>
<feature type="transmembrane region" description="Helical" evidence="3">
    <location>
        <begin position="246"/>
        <end position="265"/>
    </location>
</feature>
<gene>
    <name evidence="5" type="ORF">GCM10022268_11210</name>
</gene>
<dbReference type="InterPro" id="IPR043129">
    <property type="entry name" value="ATPase_NBD"/>
</dbReference>
<sequence length="435" mass="45057">MASDPVPPPASAPPPASPGVQPRARSGGGDTSRLFGANIEHAGLHNQRVVLHAIRIAGRSTRAAIAEVTGLTPATVANITNRLLEEGYLERAGQRRGGRGQPATRLVIRADGAFSIGINIDRDHLTMVAADFSGTVRARIGRDLPFPMPADVRRFFRDEVGPLLDRAAIPAQAIMGIGVALPDDLGAVDLPGRPAGYECWSSTDIPALFDGVFDEPNDIPVLVENDAAAAAIGEMQFGLGQHFASFFYLLVTFGLGGGVVVNALYDRGADGRSGEIGFMTVDDGAGGRTALQNIVSLAGLNQMLANAAPAGGSHEPGTTDPAARTTVDQWVERAAQALVQPLIAVNCLLNPGAILIGGRLPIELVHRLARRTADLIAAQGSHIPALAPIEAGALAEDSPAVGAALLPFGHLMLPADSSAIRQHVRAVPPAMASAS</sequence>
<reference evidence="6" key="1">
    <citation type="journal article" date="2019" name="Int. J. Syst. Evol. Microbiol.">
        <title>The Global Catalogue of Microorganisms (GCM) 10K type strain sequencing project: providing services to taxonomists for standard genome sequencing and annotation.</title>
        <authorList>
            <consortium name="The Broad Institute Genomics Platform"/>
            <consortium name="The Broad Institute Genome Sequencing Center for Infectious Disease"/>
            <person name="Wu L."/>
            <person name="Ma J."/>
        </authorList>
    </citation>
    <scope>NUCLEOTIDE SEQUENCE [LARGE SCALE GENOMIC DNA]</scope>
    <source>
        <strain evidence="6">JCM 17498</strain>
    </source>
</reference>
<feature type="region of interest" description="Disordered" evidence="2">
    <location>
        <begin position="1"/>
        <end position="34"/>
    </location>
</feature>
<organism evidence="5 6">
    <name type="scientific">Sphingomonas cynarae</name>
    <dbReference type="NCBI Taxonomy" id="930197"/>
    <lineage>
        <taxon>Bacteria</taxon>
        <taxon>Pseudomonadati</taxon>
        <taxon>Pseudomonadota</taxon>
        <taxon>Alphaproteobacteria</taxon>
        <taxon>Sphingomonadales</taxon>
        <taxon>Sphingomonadaceae</taxon>
        <taxon>Sphingomonas</taxon>
    </lineage>
</organism>
<keyword evidence="3" id="KW-0812">Transmembrane</keyword>
<proteinExistence type="inferred from homology"/>
<dbReference type="PANTHER" id="PTHR18964">
    <property type="entry name" value="ROK (REPRESSOR, ORF, KINASE) FAMILY"/>
    <property type="match status" value="1"/>
</dbReference>
<evidence type="ECO:0000256" key="2">
    <source>
        <dbReference type="SAM" id="MobiDB-lite"/>
    </source>
</evidence>
<keyword evidence="3" id="KW-0472">Membrane</keyword>
<dbReference type="Pfam" id="PF12802">
    <property type="entry name" value="MarR_2"/>
    <property type="match status" value="1"/>
</dbReference>
<evidence type="ECO:0000313" key="5">
    <source>
        <dbReference type="EMBL" id="GAA3703322.1"/>
    </source>
</evidence>
<dbReference type="Pfam" id="PF00480">
    <property type="entry name" value="ROK"/>
    <property type="match status" value="1"/>
</dbReference>
<dbReference type="InterPro" id="IPR036390">
    <property type="entry name" value="WH_DNA-bd_sf"/>
</dbReference>
<dbReference type="EMBL" id="BAABBF010000002">
    <property type="protein sequence ID" value="GAA3703322.1"/>
    <property type="molecule type" value="Genomic_DNA"/>
</dbReference>
<evidence type="ECO:0000256" key="3">
    <source>
        <dbReference type="SAM" id="Phobius"/>
    </source>
</evidence>
<dbReference type="SUPFAM" id="SSF53067">
    <property type="entry name" value="Actin-like ATPase domain"/>
    <property type="match status" value="1"/>
</dbReference>
<dbReference type="PANTHER" id="PTHR18964:SF149">
    <property type="entry name" value="BIFUNCTIONAL UDP-N-ACETYLGLUCOSAMINE 2-EPIMERASE_N-ACETYLMANNOSAMINE KINASE"/>
    <property type="match status" value="1"/>
</dbReference>
<feature type="compositionally biased region" description="Pro residues" evidence="2">
    <location>
        <begin position="1"/>
        <end position="17"/>
    </location>
</feature>
<dbReference type="SUPFAM" id="SSF46785">
    <property type="entry name" value="Winged helix' DNA-binding domain"/>
    <property type="match status" value="1"/>
</dbReference>
<accession>A0ABP7DEA3</accession>
<keyword evidence="6" id="KW-1185">Reference proteome</keyword>
<evidence type="ECO:0000313" key="6">
    <source>
        <dbReference type="Proteomes" id="UP001500523"/>
    </source>
</evidence>
<dbReference type="RefSeq" id="WP_344692389.1">
    <property type="nucleotide sequence ID" value="NZ_BAABBF010000002.1"/>
</dbReference>
<protein>
    <submittedName>
        <fullName evidence="5">ROK family transcriptional regulator</fullName>
    </submittedName>
</protein>
<name>A0ABP7DEA3_9SPHN</name>
<keyword evidence="3" id="KW-1133">Transmembrane helix</keyword>
<dbReference type="Proteomes" id="UP001500523">
    <property type="component" value="Unassembled WGS sequence"/>
</dbReference>